<dbReference type="InterPro" id="IPR050557">
    <property type="entry name" value="RTX_toxin/Mannuronan_C5-epim"/>
</dbReference>
<gene>
    <name evidence="3" type="ORF">HMPREF9021_01577</name>
</gene>
<dbReference type="InterPro" id="IPR018511">
    <property type="entry name" value="Hemolysin-typ_Ca-bd_CS"/>
</dbReference>
<dbReference type="Pfam" id="PF00353">
    <property type="entry name" value="HemolysinCabind"/>
    <property type="match status" value="2"/>
</dbReference>
<dbReference type="HOGENOM" id="CLU_1427116_0_0_4"/>
<evidence type="ECO:0000256" key="2">
    <source>
        <dbReference type="ARBA" id="ARBA00022525"/>
    </source>
</evidence>
<dbReference type="STRING" id="641147.HMPREF9021_01577"/>
<evidence type="ECO:0000256" key="1">
    <source>
        <dbReference type="ARBA" id="ARBA00004613"/>
    </source>
</evidence>
<dbReference type="GO" id="GO:0005509">
    <property type="term" value="F:calcium ion binding"/>
    <property type="evidence" value="ECO:0007669"/>
    <property type="project" value="InterPro"/>
</dbReference>
<dbReference type="EMBL" id="ADCY02000043">
    <property type="protein sequence ID" value="EFG30607.2"/>
    <property type="molecule type" value="Genomic_DNA"/>
</dbReference>
<dbReference type="SUPFAM" id="SSF51120">
    <property type="entry name" value="beta-Roll"/>
    <property type="match status" value="1"/>
</dbReference>
<evidence type="ECO:0000313" key="4">
    <source>
        <dbReference type="Proteomes" id="UP000017813"/>
    </source>
</evidence>
<sequence>MCLNLLLLPLMPTVYRTITGNIFANQLFGGSGNDIIKGLLGNDALNGGLGNDRLEGGLGADTYVFKAGDGHDRLYDSGGNDTLRLKDVSLDRLWFSRDGKNLHIDVLDNGGSVTIENYFTSAKSTHFTINAIEHFQTDGRHLFSSYVNRLLNIMKKFKPTEHVDWNVDMQKQHYLQNNHIEQYWQSIEQY</sequence>
<evidence type="ECO:0000313" key="3">
    <source>
        <dbReference type="EMBL" id="EFG30607.2"/>
    </source>
</evidence>
<name>V9HLS6_9NEIS</name>
<dbReference type="eggNOG" id="COG2931">
    <property type="taxonomic scope" value="Bacteria"/>
</dbReference>
<proteinExistence type="predicted"/>
<dbReference type="GO" id="GO:0005576">
    <property type="term" value="C:extracellular region"/>
    <property type="evidence" value="ECO:0007669"/>
    <property type="project" value="UniProtKB-SubCell"/>
</dbReference>
<keyword evidence="4" id="KW-1185">Reference proteome</keyword>
<dbReference type="PANTHER" id="PTHR38340">
    <property type="entry name" value="S-LAYER PROTEIN"/>
    <property type="match status" value="1"/>
</dbReference>
<protein>
    <recommendedName>
        <fullName evidence="5">Haemolysin-type calcium binding-related domain-containing protein</fullName>
    </recommendedName>
</protein>
<dbReference type="PROSITE" id="PS00330">
    <property type="entry name" value="HEMOLYSIN_CALCIUM"/>
    <property type="match status" value="2"/>
</dbReference>
<dbReference type="InterPro" id="IPR011049">
    <property type="entry name" value="Serralysin-like_metalloprot_C"/>
</dbReference>
<dbReference type="Proteomes" id="UP000017813">
    <property type="component" value="Unassembled WGS sequence"/>
</dbReference>
<reference evidence="3 4" key="1">
    <citation type="submission" date="2010-03" db="EMBL/GenBank/DDBJ databases">
        <authorList>
            <consortium name="The Broad Institute Genome Sequencing Platform"/>
            <person name="Ward D."/>
            <person name="Earl A."/>
            <person name="Feldgarden M."/>
            <person name="Gevers D."/>
            <person name="Young S."/>
            <person name="Zeng Q."/>
            <person name="Koehrsen M."/>
            <person name="Alvarado L."/>
            <person name="Berlin A.M."/>
            <person name="Borenstein D."/>
            <person name="Chapman S.B."/>
            <person name="Chen Z."/>
            <person name="Engels R."/>
            <person name="Freedman E."/>
            <person name="Gellesch M."/>
            <person name="Goldberg J."/>
            <person name="Griggs A."/>
            <person name="Gujja S."/>
            <person name="Heilman E.R."/>
            <person name="Heiman D.I."/>
            <person name="Hepburn T.A."/>
            <person name="Howarth C."/>
            <person name="Jen D."/>
            <person name="Larson L."/>
            <person name="Mehta T."/>
            <person name="Park D."/>
            <person name="Pearson M."/>
            <person name="Richards J."/>
            <person name="Roberts A."/>
            <person name="Saif S."/>
            <person name="Shea T.D."/>
            <person name="Shenoy N."/>
            <person name="Sisk P."/>
            <person name="Stolte C."/>
            <person name="Sykes S.N."/>
            <person name="Walk T."/>
            <person name="White J."/>
            <person name="Yandava C."/>
            <person name="Izard J."/>
            <person name="Baranova O.V."/>
            <person name="Blanton J.M."/>
            <person name="Tanner A.C."/>
            <person name="Dewhirst F."/>
            <person name="Haas B."/>
            <person name="Nusbaum C."/>
            <person name="Birren B."/>
        </authorList>
    </citation>
    <scope>NUCLEOTIDE SEQUENCE [LARGE SCALE GENOMIC DNA]</scope>
    <source>
        <strain evidence="3 4">ATCC 29453</strain>
    </source>
</reference>
<comment type="caution">
    <text evidence="3">The sequence shown here is derived from an EMBL/GenBank/DDBJ whole genome shotgun (WGS) entry which is preliminary data.</text>
</comment>
<reference evidence="3 4" key="2">
    <citation type="submission" date="2011-10" db="EMBL/GenBank/DDBJ databases">
        <title>The Genome Sequence of Simonsiella muelleri ATCC 29453.</title>
        <authorList>
            <consortium name="The Broad Institute Genome Sequencing Platform"/>
            <consortium name="The Broad Institute Genome Sequencing Center for Infectious Disease"/>
            <person name="Earl A."/>
            <person name="Ward D."/>
            <person name="Feldgarden M."/>
            <person name="Gevers D."/>
            <person name="Izard J."/>
            <person name="Baranova O.V."/>
            <person name="Blanton J.M."/>
            <person name="Tanner A.C."/>
            <person name="Dewhirst F."/>
            <person name="Young S.K."/>
            <person name="Zeng Q."/>
            <person name="Gargeya S."/>
            <person name="Fitzgerald M."/>
            <person name="Haas B."/>
            <person name="Abouelleil A."/>
            <person name="Alvarado L."/>
            <person name="Arachchi H.M."/>
            <person name="Berlin A."/>
            <person name="Brown A."/>
            <person name="Chapman S.B."/>
            <person name="Chen Z."/>
            <person name="Dunbar C."/>
            <person name="Freedman E."/>
            <person name="Gearin G."/>
            <person name="Goldberg J."/>
            <person name="Griggs A."/>
            <person name="Gujja S."/>
            <person name="Heiman D."/>
            <person name="Howarth C."/>
            <person name="Larson L."/>
            <person name="Lui A."/>
            <person name="MacDonald P.J.P."/>
            <person name="Montmayeur A."/>
            <person name="Murphy C."/>
            <person name="Neiman D."/>
            <person name="Pearson M."/>
            <person name="Priest M."/>
            <person name="Roberts A."/>
            <person name="Saif S."/>
            <person name="Shea T."/>
            <person name="Shenoy N."/>
            <person name="Sisk P."/>
            <person name="Stolte C."/>
            <person name="Sykes S."/>
            <person name="Wortman J."/>
            <person name="Nusbaum C."/>
            <person name="Birren B."/>
        </authorList>
    </citation>
    <scope>NUCLEOTIDE SEQUENCE [LARGE SCALE GENOMIC DNA]</scope>
    <source>
        <strain evidence="3 4">ATCC 29453</strain>
    </source>
</reference>
<organism evidence="3 4">
    <name type="scientific">Simonsiella muelleri ATCC 29453</name>
    <dbReference type="NCBI Taxonomy" id="641147"/>
    <lineage>
        <taxon>Bacteria</taxon>
        <taxon>Pseudomonadati</taxon>
        <taxon>Pseudomonadota</taxon>
        <taxon>Betaproteobacteria</taxon>
        <taxon>Neisseriales</taxon>
        <taxon>Neisseriaceae</taxon>
        <taxon>Simonsiella</taxon>
    </lineage>
</organism>
<keyword evidence="2" id="KW-0964">Secreted</keyword>
<evidence type="ECO:0008006" key="5">
    <source>
        <dbReference type="Google" id="ProtNLM"/>
    </source>
</evidence>
<dbReference type="InterPro" id="IPR001343">
    <property type="entry name" value="Hemolysn_Ca-bd"/>
</dbReference>
<dbReference type="PANTHER" id="PTHR38340:SF1">
    <property type="entry name" value="S-LAYER PROTEIN"/>
    <property type="match status" value="1"/>
</dbReference>
<comment type="subcellular location">
    <subcellularLocation>
        <location evidence="1">Secreted</location>
    </subcellularLocation>
</comment>
<dbReference type="Gene3D" id="2.150.10.10">
    <property type="entry name" value="Serralysin-like metalloprotease, C-terminal"/>
    <property type="match status" value="1"/>
</dbReference>
<accession>V9HLS6</accession>
<dbReference type="AlphaFoldDB" id="V9HLS6"/>
<dbReference type="PRINTS" id="PR00313">
    <property type="entry name" value="CABNDNGRPT"/>
</dbReference>